<gene>
    <name evidence="2" type="ORF">DVJ77_05545</name>
</gene>
<dbReference type="Pfam" id="PF09413">
    <property type="entry name" value="DUF2007"/>
    <property type="match status" value="1"/>
</dbReference>
<dbReference type="Proteomes" id="UP000253782">
    <property type="component" value="Unassembled WGS sequence"/>
</dbReference>
<accession>A0A369UQX3</accession>
<dbReference type="Gene3D" id="3.30.70.790">
    <property type="entry name" value="UreE, C-terminal domain"/>
    <property type="match status" value="1"/>
</dbReference>
<dbReference type="InterPro" id="IPR018551">
    <property type="entry name" value="DUF2007"/>
</dbReference>
<comment type="caution">
    <text evidence="2">The sequence shown here is derived from an EMBL/GenBank/DDBJ whole genome shotgun (WGS) entry which is preliminary data.</text>
</comment>
<reference evidence="2 3" key="1">
    <citation type="submission" date="2018-07" db="EMBL/GenBank/DDBJ databases">
        <title>Dyella tabacisoli L4-6T, whole genome shotgun sequence.</title>
        <authorList>
            <person name="Zhou X.-K."/>
            <person name="Li W.-J."/>
            <person name="Duan Y.-Q."/>
        </authorList>
    </citation>
    <scope>NUCLEOTIDE SEQUENCE [LARGE SCALE GENOMIC DNA]</scope>
    <source>
        <strain evidence="2 3">L4-6</strain>
    </source>
</reference>
<dbReference type="SUPFAM" id="SSF54913">
    <property type="entry name" value="GlnB-like"/>
    <property type="match status" value="1"/>
</dbReference>
<dbReference type="OrthoDB" id="8480302at2"/>
<evidence type="ECO:0000313" key="2">
    <source>
        <dbReference type="EMBL" id="RDD82713.1"/>
    </source>
</evidence>
<proteinExistence type="predicted"/>
<feature type="domain" description="DUF2007" evidence="1">
    <location>
        <begin position="36"/>
        <end position="101"/>
    </location>
</feature>
<sequence>MQIARDELISRDVPVPSLVETPVADTTPAQSRGRVICLTRFSTPTEAHILCARLAAEGIATVAGDANLLQANWLWTQAIGGVRVLIHEVDLVRAREILQTFQRGDFALAEDEPA</sequence>
<dbReference type="InterPro" id="IPR011322">
    <property type="entry name" value="N-reg_PII-like_a/b"/>
</dbReference>
<protein>
    <recommendedName>
        <fullName evidence="1">DUF2007 domain-containing protein</fullName>
    </recommendedName>
</protein>
<name>A0A369UQX3_9GAMM</name>
<evidence type="ECO:0000313" key="3">
    <source>
        <dbReference type="Proteomes" id="UP000253782"/>
    </source>
</evidence>
<dbReference type="AlphaFoldDB" id="A0A369UQX3"/>
<dbReference type="EMBL" id="QQAH01000004">
    <property type="protein sequence ID" value="RDD82713.1"/>
    <property type="molecule type" value="Genomic_DNA"/>
</dbReference>
<evidence type="ECO:0000259" key="1">
    <source>
        <dbReference type="Pfam" id="PF09413"/>
    </source>
</evidence>
<keyword evidence="3" id="KW-1185">Reference proteome</keyword>
<organism evidence="2 3">
    <name type="scientific">Dyella tabacisoli</name>
    <dbReference type="NCBI Taxonomy" id="2282381"/>
    <lineage>
        <taxon>Bacteria</taxon>
        <taxon>Pseudomonadati</taxon>
        <taxon>Pseudomonadota</taxon>
        <taxon>Gammaproteobacteria</taxon>
        <taxon>Lysobacterales</taxon>
        <taxon>Rhodanobacteraceae</taxon>
        <taxon>Dyella</taxon>
    </lineage>
</organism>